<keyword evidence="3" id="KW-0548">Nucleotidyltransferase</keyword>
<dbReference type="EC" id="2.7.7.7" evidence="3"/>
<comment type="similarity">
    <text evidence="1">Belongs to the DNA polymerase type-Y family.</text>
</comment>
<protein>
    <submittedName>
        <fullName evidence="3">DNA polymerase IV</fullName>
        <ecNumber evidence="3">2.7.7.7</ecNumber>
    </submittedName>
</protein>
<dbReference type="InterPro" id="IPR043502">
    <property type="entry name" value="DNA/RNA_pol_sf"/>
</dbReference>
<evidence type="ECO:0000313" key="4">
    <source>
        <dbReference type="Proteomes" id="UP000240509"/>
    </source>
</evidence>
<organism evidence="3 4">
    <name type="scientific">Alkalicoccus saliphilus</name>
    <dbReference type="NCBI Taxonomy" id="200989"/>
    <lineage>
        <taxon>Bacteria</taxon>
        <taxon>Bacillati</taxon>
        <taxon>Bacillota</taxon>
        <taxon>Bacilli</taxon>
        <taxon>Bacillales</taxon>
        <taxon>Bacillaceae</taxon>
        <taxon>Alkalicoccus</taxon>
    </lineage>
</organism>
<dbReference type="InterPro" id="IPR043128">
    <property type="entry name" value="Rev_trsase/Diguanyl_cyclase"/>
</dbReference>
<dbReference type="GO" id="GO:0042276">
    <property type="term" value="P:error-prone translesion synthesis"/>
    <property type="evidence" value="ECO:0007669"/>
    <property type="project" value="TreeGrafter"/>
</dbReference>
<name>A0A2T4UA03_9BACI</name>
<sequence>MEKIIFLVDMQSFFVSVEQQLHGYSPSTPLVVSGDPSRPSGVILAACPLAKRAGVKNGERLREARMKCPHLTVTPPHMEDYLNYSIQITRFLETFTELVEPYSIDEQFMDVTGSMHLFGDVWETAQKVQELIDKELGIRARLGIGTNKVLAKMACDLFAKKNANGVDALTLNQLSDKLWPLPIEDLFRCGRKMSIHLRARGIQTIGDFAAMDAEAVRKEWGVHGQVLWMNARGVDYSPVSTETLEGRKAIGSGMTLPFDYIHKQDLHTVLLELCEEICRRARKLHLAGKTISVAFSGKNGSFHRSSTRDEATSITMEVFETAAGIVQNQWKHHPVRRVHVSLSSLTPDDTLQLSLLEDVNEKSSRHQIGYTMDKLKEKYGATAVIRASSLLKSGQAEERASRIGGHYK</sequence>
<comment type="caution">
    <text evidence="3">The sequence shown here is derived from an EMBL/GenBank/DDBJ whole genome shotgun (WGS) entry which is preliminary data.</text>
</comment>
<dbReference type="Pfam" id="PF11799">
    <property type="entry name" value="IMS_C"/>
    <property type="match status" value="1"/>
</dbReference>
<dbReference type="SUPFAM" id="SSF56672">
    <property type="entry name" value="DNA/RNA polymerases"/>
    <property type="match status" value="1"/>
</dbReference>
<evidence type="ECO:0000313" key="3">
    <source>
        <dbReference type="EMBL" id="PTL40221.1"/>
    </source>
</evidence>
<dbReference type="Pfam" id="PF00817">
    <property type="entry name" value="IMS"/>
    <property type="match status" value="1"/>
</dbReference>
<dbReference type="GO" id="GO:0005829">
    <property type="term" value="C:cytosol"/>
    <property type="evidence" value="ECO:0007669"/>
    <property type="project" value="TreeGrafter"/>
</dbReference>
<dbReference type="SUPFAM" id="SSF100879">
    <property type="entry name" value="Lesion bypass DNA polymerase (Y-family), little finger domain"/>
    <property type="match status" value="1"/>
</dbReference>
<dbReference type="GO" id="GO:0003887">
    <property type="term" value="F:DNA-directed DNA polymerase activity"/>
    <property type="evidence" value="ECO:0007669"/>
    <property type="project" value="UniProtKB-EC"/>
</dbReference>
<dbReference type="InterPro" id="IPR036775">
    <property type="entry name" value="DNA_pol_Y-fam_lit_finger_sf"/>
</dbReference>
<reference evidence="3 4" key="1">
    <citation type="submission" date="2018-03" db="EMBL/GenBank/DDBJ databases">
        <title>Alkalicoccus saliphilus sp. nov., isolated from a mineral pool.</title>
        <authorList>
            <person name="Zhao B."/>
        </authorList>
    </citation>
    <scope>NUCLEOTIDE SEQUENCE [LARGE SCALE GENOMIC DNA]</scope>
    <source>
        <strain evidence="3 4">6AG</strain>
    </source>
</reference>
<dbReference type="AlphaFoldDB" id="A0A2T4UA03"/>
<dbReference type="Gene3D" id="3.30.70.270">
    <property type="match status" value="1"/>
</dbReference>
<dbReference type="Gene3D" id="3.30.1490.100">
    <property type="entry name" value="DNA polymerase, Y-family, little finger domain"/>
    <property type="match status" value="1"/>
</dbReference>
<dbReference type="PANTHER" id="PTHR11076:SF35">
    <property type="entry name" value="DNA REPAIR PROTEIN HOMOLOG YOBH"/>
    <property type="match status" value="1"/>
</dbReference>
<dbReference type="InterPro" id="IPR001126">
    <property type="entry name" value="UmuC"/>
</dbReference>
<dbReference type="Gene3D" id="3.40.1170.60">
    <property type="match status" value="1"/>
</dbReference>
<dbReference type="PANTHER" id="PTHR11076">
    <property type="entry name" value="DNA REPAIR POLYMERASE UMUC / TRANSFERASE FAMILY MEMBER"/>
    <property type="match status" value="1"/>
</dbReference>
<feature type="domain" description="UmuC" evidence="2">
    <location>
        <begin position="5"/>
        <end position="190"/>
    </location>
</feature>
<gene>
    <name evidence="3" type="primary">polYB</name>
    <name evidence="3" type="synonym">yqjW</name>
    <name evidence="3" type="ORF">C6Y45_02245</name>
</gene>
<dbReference type="GO" id="GO:0009432">
    <property type="term" value="P:SOS response"/>
    <property type="evidence" value="ECO:0007669"/>
    <property type="project" value="TreeGrafter"/>
</dbReference>
<dbReference type="CDD" id="cd01700">
    <property type="entry name" value="PolY_Pol_V_umuC"/>
    <property type="match status" value="1"/>
</dbReference>
<keyword evidence="4" id="KW-1185">Reference proteome</keyword>
<dbReference type="OrthoDB" id="9808813at2"/>
<dbReference type="NCBIfam" id="NF002848">
    <property type="entry name" value="PRK03103.1"/>
    <property type="match status" value="1"/>
</dbReference>
<dbReference type="Gene3D" id="1.10.150.20">
    <property type="entry name" value="5' to 3' exonuclease, C-terminal subdomain"/>
    <property type="match status" value="1"/>
</dbReference>
<evidence type="ECO:0000256" key="1">
    <source>
        <dbReference type="ARBA" id="ARBA00010945"/>
    </source>
</evidence>
<dbReference type="InterPro" id="IPR050116">
    <property type="entry name" value="DNA_polymerase-Y"/>
</dbReference>
<dbReference type="PROSITE" id="PS50173">
    <property type="entry name" value="UMUC"/>
    <property type="match status" value="1"/>
</dbReference>
<dbReference type="Proteomes" id="UP000240509">
    <property type="component" value="Unassembled WGS sequence"/>
</dbReference>
<dbReference type="EMBL" id="PZJJ01000002">
    <property type="protein sequence ID" value="PTL40221.1"/>
    <property type="molecule type" value="Genomic_DNA"/>
</dbReference>
<dbReference type="GO" id="GO:0006281">
    <property type="term" value="P:DNA repair"/>
    <property type="evidence" value="ECO:0007669"/>
    <property type="project" value="InterPro"/>
</dbReference>
<dbReference type="RefSeq" id="WP_107583399.1">
    <property type="nucleotide sequence ID" value="NZ_PZJJ01000002.1"/>
</dbReference>
<evidence type="ECO:0000259" key="2">
    <source>
        <dbReference type="PROSITE" id="PS50173"/>
    </source>
</evidence>
<dbReference type="GO" id="GO:0003684">
    <property type="term" value="F:damaged DNA binding"/>
    <property type="evidence" value="ECO:0007669"/>
    <property type="project" value="InterPro"/>
</dbReference>
<keyword evidence="3" id="KW-0808">Transferase</keyword>
<dbReference type="InterPro" id="IPR017961">
    <property type="entry name" value="DNA_pol_Y-fam_little_finger"/>
</dbReference>
<accession>A0A2T4UA03</accession>
<proteinExistence type="inferred from homology"/>